<dbReference type="EMBL" id="DS999411">
    <property type="protein sequence ID" value="EED34491.1"/>
    <property type="molecule type" value="Genomic_DNA"/>
</dbReference>
<accession>B8KSX1</accession>
<organism evidence="1 2">
    <name type="scientific">Luminiphilus syltensis NOR5-1B</name>
    <dbReference type="NCBI Taxonomy" id="565045"/>
    <lineage>
        <taxon>Bacteria</taxon>
        <taxon>Pseudomonadati</taxon>
        <taxon>Pseudomonadota</taxon>
        <taxon>Gammaproteobacteria</taxon>
        <taxon>Cellvibrionales</taxon>
        <taxon>Halieaceae</taxon>
        <taxon>Luminiphilus</taxon>
    </lineage>
</organism>
<dbReference type="Proteomes" id="UP000004699">
    <property type="component" value="Unassembled WGS sequence"/>
</dbReference>
<name>B8KSX1_9GAMM</name>
<dbReference type="HOGENOM" id="CLU_1823000_0_0_6"/>
<keyword evidence="2" id="KW-1185">Reference proteome</keyword>
<protein>
    <submittedName>
        <fullName evidence="1">Uncharacterized protein</fullName>
    </submittedName>
</protein>
<gene>
    <name evidence="1" type="ORF">NOR51B_428</name>
</gene>
<evidence type="ECO:0000313" key="1">
    <source>
        <dbReference type="EMBL" id="EED34491.1"/>
    </source>
</evidence>
<evidence type="ECO:0000313" key="2">
    <source>
        <dbReference type="Proteomes" id="UP000004699"/>
    </source>
</evidence>
<sequence length="141" mass="15177">MRLERWLTVFCDKKWTHGISSHVEPIIMAACLCPTKLISGYATALSTCCPDLVGFIASLLAVESYFISVKASTYTRASCLTFTPAASPAGISASCRRSPASIANPPPGSSVHCFWKTLRSRRRPRSTTDASDSNGNCGRLS</sequence>
<dbReference type="AlphaFoldDB" id="B8KSX1"/>
<reference evidence="2" key="1">
    <citation type="journal article" date="2013" name="BMC Microbiol.">
        <title>Taxonomy and evolution of bacteriochlorophyll a-containing members of the OM60/NOR5 clade of marine gammaproteobacteria: description of Luminiphilus syltensis gen. nov., sp. nov., reclassification of Haliea rubra as Pseudohaliea rubra gen. nov., comb. nov., and emendation of Chromatocurvus halotolerans.</title>
        <authorList>
            <person name="Spring S."/>
            <person name="Riedel T."/>
            <person name="Sproer C."/>
            <person name="Yan S."/>
            <person name="Harder J."/>
            <person name="Fuchs B.M."/>
        </authorList>
    </citation>
    <scope>NUCLEOTIDE SEQUENCE [LARGE SCALE GENOMIC DNA]</scope>
    <source>
        <strain evidence="2">NOR51-B</strain>
    </source>
</reference>
<dbReference type="STRING" id="565045.NOR51B_428"/>
<proteinExistence type="predicted"/>